<feature type="region of interest" description="Disordered" evidence="3">
    <location>
        <begin position="75"/>
        <end position="146"/>
    </location>
</feature>
<evidence type="ECO:0000256" key="1">
    <source>
        <dbReference type="ARBA" id="ARBA00008614"/>
    </source>
</evidence>
<feature type="domain" description="Tify" evidence="4">
    <location>
        <begin position="152"/>
        <end position="187"/>
    </location>
</feature>
<name>A0ABD3JI37_EUCGL</name>
<dbReference type="GO" id="GO:0009611">
    <property type="term" value="P:response to wounding"/>
    <property type="evidence" value="ECO:0007669"/>
    <property type="project" value="UniProtKB-UniRule"/>
</dbReference>
<accession>A0ABD3JI37</accession>
<proteinExistence type="inferred from homology"/>
<evidence type="ECO:0000259" key="4">
    <source>
        <dbReference type="PROSITE" id="PS51320"/>
    </source>
</evidence>
<dbReference type="EMBL" id="JBJKBG010000008">
    <property type="protein sequence ID" value="KAL3727160.1"/>
    <property type="molecule type" value="Genomic_DNA"/>
</dbReference>
<sequence length="307" mass="33473">MTSLRCILDKPLNQLTEDDISQLTREDCRKFLKDKGMRRPSWNKSQAIQQVISLKALLEGPEDDDSGARTLRKIVVSSAENPPPRANSNSNSPDSAKEVSPGASVSEFADEAAPYRRKDPPEPAPAPHGDAAASAGADPERNAVSPRNVGVGEVTLGQMTIFYCGKVNVYDRVSPDKARTIMQLASGPIPLPLDDSSNGSAAIWSFPCHMQANTDNLCLLPPRAMVSHTTQTDMEGHMNRRVRLQKYFDKRKDRGRFKSRKDAGPASSGLEMFLMNQIRVPVPDGQLSKNVITCAPQPGMAHGKNSP</sequence>
<dbReference type="GO" id="GO:2000022">
    <property type="term" value="P:regulation of jasmonic acid mediated signaling pathway"/>
    <property type="evidence" value="ECO:0007669"/>
    <property type="project" value="UniProtKB-UniRule"/>
</dbReference>
<protein>
    <recommendedName>
        <fullName evidence="2">Protein TIFY</fullName>
    </recommendedName>
    <alternativeName>
        <fullName evidence="2">Jasmonate ZIM domain-containing protein</fullName>
    </alternativeName>
</protein>
<comment type="similarity">
    <text evidence="1 2">Belongs to the TIFY/JAZ family.</text>
</comment>
<gene>
    <name evidence="5" type="ORF">ACJRO7_031982</name>
</gene>
<evidence type="ECO:0000313" key="6">
    <source>
        <dbReference type="Proteomes" id="UP001634007"/>
    </source>
</evidence>
<dbReference type="PROSITE" id="PS51320">
    <property type="entry name" value="TIFY"/>
    <property type="match status" value="1"/>
</dbReference>
<comment type="caution">
    <text evidence="5">The sequence shown here is derived from an EMBL/GenBank/DDBJ whole genome shotgun (WGS) entry which is preliminary data.</text>
</comment>
<organism evidence="5 6">
    <name type="scientific">Eucalyptus globulus</name>
    <name type="common">Tasmanian blue gum</name>
    <dbReference type="NCBI Taxonomy" id="34317"/>
    <lineage>
        <taxon>Eukaryota</taxon>
        <taxon>Viridiplantae</taxon>
        <taxon>Streptophyta</taxon>
        <taxon>Embryophyta</taxon>
        <taxon>Tracheophyta</taxon>
        <taxon>Spermatophyta</taxon>
        <taxon>Magnoliopsida</taxon>
        <taxon>eudicotyledons</taxon>
        <taxon>Gunneridae</taxon>
        <taxon>Pentapetalae</taxon>
        <taxon>rosids</taxon>
        <taxon>malvids</taxon>
        <taxon>Myrtales</taxon>
        <taxon>Myrtaceae</taxon>
        <taxon>Myrtoideae</taxon>
        <taxon>Eucalypteae</taxon>
        <taxon>Eucalyptus</taxon>
    </lineage>
</organism>
<comment type="domain">
    <text evidence="2">The jas domain is required for interaction with COI1.</text>
</comment>
<comment type="function">
    <text evidence="2">Repressor of jasmonate responses.</text>
</comment>
<dbReference type="InterPro" id="IPR040390">
    <property type="entry name" value="TIFY/JAZ"/>
</dbReference>
<feature type="compositionally biased region" description="Low complexity" evidence="3">
    <location>
        <begin position="127"/>
        <end position="137"/>
    </location>
</feature>
<evidence type="ECO:0000313" key="5">
    <source>
        <dbReference type="EMBL" id="KAL3727160.1"/>
    </source>
</evidence>
<keyword evidence="6" id="KW-1185">Reference proteome</keyword>
<comment type="subcellular location">
    <subcellularLocation>
        <location evidence="2">Nucleus</location>
    </subcellularLocation>
</comment>
<dbReference type="InterPro" id="IPR010399">
    <property type="entry name" value="Tify_dom"/>
</dbReference>
<reference evidence="5 6" key="1">
    <citation type="submission" date="2024-11" db="EMBL/GenBank/DDBJ databases">
        <title>Chromosome-level genome assembly of Eucalyptus globulus Labill. provides insights into its genome evolution.</title>
        <authorList>
            <person name="Li X."/>
        </authorList>
    </citation>
    <scope>NUCLEOTIDE SEQUENCE [LARGE SCALE GENOMIC DNA]</scope>
    <source>
        <strain evidence="5">CL2024</strain>
        <tissue evidence="5">Fresh tender leaves</tissue>
    </source>
</reference>
<dbReference type="Pfam" id="PF06200">
    <property type="entry name" value="tify"/>
    <property type="match status" value="1"/>
</dbReference>
<evidence type="ECO:0000256" key="3">
    <source>
        <dbReference type="SAM" id="MobiDB-lite"/>
    </source>
</evidence>
<dbReference type="GO" id="GO:0031347">
    <property type="term" value="P:regulation of defense response"/>
    <property type="evidence" value="ECO:0007669"/>
    <property type="project" value="UniProtKB-UniRule"/>
</dbReference>
<dbReference type="PANTHER" id="PTHR33077">
    <property type="entry name" value="PROTEIN TIFY 4A-RELATED-RELATED"/>
    <property type="match status" value="1"/>
</dbReference>
<dbReference type="Proteomes" id="UP001634007">
    <property type="component" value="Unassembled WGS sequence"/>
</dbReference>
<keyword evidence="2" id="KW-0539">Nucleus</keyword>
<evidence type="ECO:0000256" key="2">
    <source>
        <dbReference type="RuleBase" id="RU369065"/>
    </source>
</evidence>
<dbReference type="GO" id="GO:0005634">
    <property type="term" value="C:nucleus"/>
    <property type="evidence" value="ECO:0007669"/>
    <property type="project" value="UniProtKB-SubCell"/>
</dbReference>
<keyword evidence="2" id="KW-1184">Jasmonic acid signaling pathway</keyword>
<dbReference type="SMART" id="SM00979">
    <property type="entry name" value="TIFY"/>
    <property type="match status" value="1"/>
</dbReference>
<dbReference type="AlphaFoldDB" id="A0ABD3JI37"/>
<dbReference type="PANTHER" id="PTHR33077:SF42">
    <property type="entry name" value="PROTEIN TIFY 4A-RELATED"/>
    <property type="match status" value="1"/>
</dbReference>